<feature type="region of interest" description="Disordered" evidence="1">
    <location>
        <begin position="146"/>
        <end position="186"/>
    </location>
</feature>
<organism evidence="2 3">
    <name type="scientific">Lasiodiplodia hormozganensis</name>
    <dbReference type="NCBI Taxonomy" id="869390"/>
    <lineage>
        <taxon>Eukaryota</taxon>
        <taxon>Fungi</taxon>
        <taxon>Dikarya</taxon>
        <taxon>Ascomycota</taxon>
        <taxon>Pezizomycotina</taxon>
        <taxon>Dothideomycetes</taxon>
        <taxon>Dothideomycetes incertae sedis</taxon>
        <taxon>Botryosphaeriales</taxon>
        <taxon>Botryosphaeriaceae</taxon>
        <taxon>Lasiodiplodia</taxon>
    </lineage>
</organism>
<evidence type="ECO:0000313" key="2">
    <source>
        <dbReference type="EMBL" id="KAK0663145.1"/>
    </source>
</evidence>
<proteinExistence type="predicted"/>
<sequence length="199" mass="21175">MHEDHPHPLLAQIPLTVSPFVSLPTATPLPYTYKQLPSTLPPSVTDPPAVANATDDQQLQQDVNAAGGGAAPPKPAYVMSASGQHAAHPDDIIASCRALQAHLTRLTEDARATVRQWEEGIRERDLAEKRRVAPGWLDEDVKMLVPERKSDGGGGGQQGGSLLDEAAPQQQQQGEAMQGVVQSDEGAELDRAFGGLGIR</sequence>
<reference evidence="2" key="1">
    <citation type="submission" date="2023-06" db="EMBL/GenBank/DDBJ databases">
        <title>Multi-omics analyses reveal the molecular pathogenesis toolkit of Lasiodiplodia hormozganensis, a cross-kingdom pathogen.</title>
        <authorList>
            <person name="Felix C."/>
            <person name="Meneses R."/>
            <person name="Goncalves M.F.M."/>
            <person name="Tilleman L."/>
            <person name="Duarte A.S."/>
            <person name="Jorrin-Novo J.V."/>
            <person name="Van De Peer Y."/>
            <person name="Deforce D."/>
            <person name="Van Nieuwerburgh F."/>
            <person name="Esteves A.C."/>
            <person name="Alves A."/>
        </authorList>
    </citation>
    <scope>NUCLEOTIDE SEQUENCE</scope>
    <source>
        <strain evidence="2">CBS 339.90</strain>
    </source>
</reference>
<dbReference type="AlphaFoldDB" id="A0AA39Z3N1"/>
<gene>
    <name evidence="2" type="ORF">DIS24_g1225</name>
</gene>
<name>A0AA39Z3N1_9PEZI</name>
<comment type="caution">
    <text evidence="2">The sequence shown here is derived from an EMBL/GenBank/DDBJ whole genome shotgun (WGS) entry which is preliminary data.</text>
</comment>
<dbReference type="PANTHER" id="PTHR42089">
    <property type="entry name" value="YALI0F09427P"/>
    <property type="match status" value="1"/>
</dbReference>
<evidence type="ECO:0000313" key="3">
    <source>
        <dbReference type="Proteomes" id="UP001175001"/>
    </source>
</evidence>
<dbReference type="PANTHER" id="PTHR42089:SF1">
    <property type="entry name" value="YALI0F09427P"/>
    <property type="match status" value="1"/>
</dbReference>
<keyword evidence="3" id="KW-1185">Reference proteome</keyword>
<dbReference type="EMBL" id="JAUJDW010000004">
    <property type="protein sequence ID" value="KAK0663145.1"/>
    <property type="molecule type" value="Genomic_DNA"/>
</dbReference>
<evidence type="ECO:0000256" key="1">
    <source>
        <dbReference type="SAM" id="MobiDB-lite"/>
    </source>
</evidence>
<feature type="compositionally biased region" description="Low complexity" evidence="1">
    <location>
        <begin position="165"/>
        <end position="182"/>
    </location>
</feature>
<dbReference type="Proteomes" id="UP001175001">
    <property type="component" value="Unassembled WGS sequence"/>
</dbReference>
<protein>
    <submittedName>
        <fullName evidence="2">Uncharacterized protein</fullName>
    </submittedName>
</protein>
<accession>A0AA39Z3N1</accession>